<accession>A0ABS7PRF9</accession>
<dbReference type="EMBL" id="JAINVV010000008">
    <property type="protein sequence ID" value="MBY8823858.1"/>
    <property type="molecule type" value="Genomic_DNA"/>
</dbReference>
<evidence type="ECO:0000313" key="3">
    <source>
        <dbReference type="Proteomes" id="UP000706039"/>
    </source>
</evidence>
<sequence>MNRREMLATSAALLVAGRVIPAAAQAAGHFRQNNGARVISGQTALHPLRVIDKITKASVGHGRPIYVLCSSRCPYSQALLKRHPGAVANLEIRYIPVTLKPEESGEVAQFYWEAELDKSAAFEYFKRYMALGYRGAPPANVVKSGSVKALKNSDELYSINLTRITHISRALTATYPEFRGFQTPAMLMPDGDSLIQFDGDHLPAISRYFS</sequence>
<feature type="chain" id="PRO_5047016740" description="Thioredoxin-like fold domain-containing protein" evidence="1">
    <location>
        <begin position="27"/>
        <end position="210"/>
    </location>
</feature>
<evidence type="ECO:0008006" key="4">
    <source>
        <dbReference type="Google" id="ProtNLM"/>
    </source>
</evidence>
<protein>
    <recommendedName>
        <fullName evidence="4">Thioredoxin-like fold domain-containing protein</fullName>
    </recommendedName>
</protein>
<evidence type="ECO:0000256" key="1">
    <source>
        <dbReference type="SAM" id="SignalP"/>
    </source>
</evidence>
<organism evidence="2 3">
    <name type="scientific">Sphingomonas colocasiae</name>
    <dbReference type="NCBI Taxonomy" id="1848973"/>
    <lineage>
        <taxon>Bacteria</taxon>
        <taxon>Pseudomonadati</taxon>
        <taxon>Pseudomonadota</taxon>
        <taxon>Alphaproteobacteria</taxon>
        <taxon>Sphingomonadales</taxon>
        <taxon>Sphingomonadaceae</taxon>
        <taxon>Sphingomonas</taxon>
    </lineage>
</organism>
<evidence type="ECO:0000313" key="2">
    <source>
        <dbReference type="EMBL" id="MBY8823858.1"/>
    </source>
</evidence>
<keyword evidence="3" id="KW-1185">Reference proteome</keyword>
<proteinExistence type="predicted"/>
<name>A0ABS7PRF9_9SPHN</name>
<reference evidence="2 3" key="1">
    <citation type="submission" date="2021-08" db="EMBL/GenBank/DDBJ databases">
        <authorList>
            <person name="Tuo L."/>
        </authorList>
    </citation>
    <scope>NUCLEOTIDE SEQUENCE [LARGE SCALE GENOMIC DNA]</scope>
    <source>
        <strain evidence="2 3">JCM 31229</strain>
    </source>
</reference>
<keyword evidence="1" id="KW-0732">Signal</keyword>
<dbReference type="RefSeq" id="WP_222990969.1">
    <property type="nucleotide sequence ID" value="NZ_JAINVV010000008.1"/>
</dbReference>
<gene>
    <name evidence="2" type="ORF">K7G82_16250</name>
</gene>
<dbReference type="Proteomes" id="UP000706039">
    <property type="component" value="Unassembled WGS sequence"/>
</dbReference>
<feature type="signal peptide" evidence="1">
    <location>
        <begin position="1"/>
        <end position="26"/>
    </location>
</feature>
<comment type="caution">
    <text evidence="2">The sequence shown here is derived from an EMBL/GenBank/DDBJ whole genome shotgun (WGS) entry which is preliminary data.</text>
</comment>